<gene>
    <name evidence="2" type="ORF">GLX27_003623</name>
</gene>
<keyword evidence="1" id="KW-1133">Transmembrane helix</keyword>
<protein>
    <recommendedName>
        <fullName evidence="4">Mitochondrial adapter protein MCP1 transmembrane domain-containing protein</fullName>
    </recommendedName>
</protein>
<feature type="transmembrane region" description="Helical" evidence="1">
    <location>
        <begin position="185"/>
        <end position="206"/>
    </location>
</feature>
<proteinExistence type="predicted"/>
<dbReference type="PANTHER" id="PTHR38409">
    <property type="entry name" value="MDM10-COMPLEMENTING PROTEIN 1"/>
    <property type="match status" value="1"/>
</dbReference>
<feature type="transmembrane region" description="Helical" evidence="1">
    <location>
        <begin position="96"/>
        <end position="115"/>
    </location>
</feature>
<accession>A0ABY8EX61</accession>
<feature type="transmembrane region" description="Helical" evidence="1">
    <location>
        <begin position="227"/>
        <end position="252"/>
    </location>
</feature>
<evidence type="ECO:0008006" key="4">
    <source>
        <dbReference type="Google" id="ProtNLM"/>
    </source>
</evidence>
<feature type="transmembrane region" description="Helical" evidence="1">
    <location>
        <begin position="136"/>
        <end position="155"/>
    </location>
</feature>
<sequence length="270" mass="28546">MAPPNSECTGAIVVRDVEAFFAAMAAASPAHGWRARVLRAATNVQTVSAASLGSVLVVHLAAPVVAGLVGAAHIDVADQTMLLGRVYYQNALVEPVLVWGALGAHLVASAVRAALRPARRVTGKARRWDWAQWQRVAGYVLAPVLLAHVWANRVVPSRDVPPISALSPSELELSYVGYAFRTPRLAARTTALYTVLIVATAVHWIGGMPKMSARLGMRRPRTRAAQIGAGALAGALALGTAAVARAGVAGIAPPMLERMRASYAQVWVYR</sequence>
<dbReference type="SUPFAM" id="SSF81343">
    <property type="entry name" value="Fumarate reductase respiratory complex transmembrane subunits"/>
    <property type="match status" value="1"/>
</dbReference>
<evidence type="ECO:0000313" key="2">
    <source>
        <dbReference type="EMBL" id="WFD48950.1"/>
    </source>
</evidence>
<feature type="transmembrane region" description="Helical" evidence="1">
    <location>
        <begin position="55"/>
        <end position="76"/>
    </location>
</feature>
<reference evidence="2 3" key="1">
    <citation type="journal article" date="2020" name="Elife">
        <title>Loss of centromere function drives karyotype evolution in closely related Malassezia species.</title>
        <authorList>
            <person name="Sankaranarayanan S.R."/>
            <person name="Ianiri G."/>
            <person name="Coelho M.A."/>
            <person name="Reza M.H."/>
            <person name="Thimmappa B.C."/>
            <person name="Ganguly P."/>
            <person name="Vadnala R.N."/>
            <person name="Sun S."/>
            <person name="Siddharthan R."/>
            <person name="Tellgren-Roth C."/>
            <person name="Dawson T.L."/>
            <person name="Heitman J."/>
            <person name="Sanyal K."/>
        </authorList>
    </citation>
    <scope>NUCLEOTIDE SEQUENCE [LARGE SCALE GENOMIC DNA]</scope>
    <source>
        <strain evidence="2">CBS14141</strain>
    </source>
</reference>
<dbReference type="Proteomes" id="UP000818624">
    <property type="component" value="Chromosome 3"/>
</dbReference>
<dbReference type="InterPro" id="IPR039960">
    <property type="entry name" value="MCP1"/>
</dbReference>
<keyword evidence="3" id="KW-1185">Reference proteome</keyword>
<name>A0ABY8EX61_MALFU</name>
<keyword evidence="1" id="KW-0812">Transmembrane</keyword>
<evidence type="ECO:0000256" key="1">
    <source>
        <dbReference type="SAM" id="Phobius"/>
    </source>
</evidence>
<evidence type="ECO:0000313" key="3">
    <source>
        <dbReference type="Proteomes" id="UP000818624"/>
    </source>
</evidence>
<organism evidence="2 3">
    <name type="scientific">Malassezia furfur</name>
    <name type="common">Pityriasis versicolor infection agent</name>
    <name type="synonym">Pityrosporum furfur</name>
    <dbReference type="NCBI Taxonomy" id="55194"/>
    <lineage>
        <taxon>Eukaryota</taxon>
        <taxon>Fungi</taxon>
        <taxon>Dikarya</taxon>
        <taxon>Basidiomycota</taxon>
        <taxon>Ustilaginomycotina</taxon>
        <taxon>Malasseziomycetes</taxon>
        <taxon>Malasseziales</taxon>
        <taxon>Malasseziaceae</taxon>
        <taxon>Malassezia</taxon>
    </lineage>
</organism>
<dbReference type="Gene3D" id="1.20.1300.10">
    <property type="entry name" value="Fumarate reductase/succinate dehydrogenase, transmembrane subunit"/>
    <property type="match status" value="1"/>
</dbReference>
<keyword evidence="1" id="KW-0472">Membrane</keyword>
<dbReference type="PANTHER" id="PTHR38409:SF1">
    <property type="entry name" value="MITOCHONDRIAL ADAPTER PROTEIN MCP1"/>
    <property type="match status" value="1"/>
</dbReference>
<dbReference type="EMBL" id="CP046236">
    <property type="protein sequence ID" value="WFD48950.1"/>
    <property type="molecule type" value="Genomic_DNA"/>
</dbReference>
<dbReference type="InterPro" id="IPR034804">
    <property type="entry name" value="SQR/QFR_C/D"/>
</dbReference>